<proteinExistence type="predicted"/>
<evidence type="ECO:0000313" key="2">
    <source>
        <dbReference type="Proteomes" id="UP000798046"/>
    </source>
</evidence>
<dbReference type="RefSeq" id="WP_151157647.1">
    <property type="nucleotide sequence ID" value="NZ_VZRA01000004.1"/>
</dbReference>
<sequence length="155" mass="16477">MAATRNSNFAAGAGISVGSDGDMMVFDHLVGRHLFRLGLALACEDLQASMRLSSTFFGLIYSLSLRKKYPVKRIREALKSYLISLISCEAAAGSDDFSEIGGAAECLIGHYGVSGELLDETFADAAVQNPIFGGWVSGKAAMEVTKDGMKGEVEQ</sequence>
<protein>
    <submittedName>
        <fullName evidence="1">Uncharacterized protein</fullName>
    </submittedName>
</protein>
<dbReference type="Proteomes" id="UP000798046">
    <property type="component" value="Unassembled WGS sequence"/>
</dbReference>
<comment type="caution">
    <text evidence="1">The sequence shown here is derived from an EMBL/GenBank/DDBJ whole genome shotgun (WGS) entry which is preliminary data.</text>
</comment>
<reference evidence="1 2" key="1">
    <citation type="journal article" date="2020" name="Microorganisms">
        <title>Description of Three Novel Members in the Family Geobacteraceae, Oryzomonas japonicum gen. nov., sp. nov., Oryzomonas sagensis sp. nov., and Oryzomonas ruber sp. nov.</title>
        <authorList>
            <person name="Xu Z."/>
            <person name="Masuda Y."/>
            <person name="Hayakawa C."/>
            <person name="Ushijima N."/>
            <person name="Kawano K."/>
            <person name="Shiratori Y."/>
            <person name="Senoo K."/>
            <person name="Itoh H."/>
        </authorList>
    </citation>
    <scope>NUCLEOTIDE SEQUENCE [LARGE SCALE GENOMIC DNA]</scope>
    <source>
        <strain evidence="1 2">Red100</strain>
    </source>
</reference>
<evidence type="ECO:0000313" key="1">
    <source>
        <dbReference type="EMBL" id="KAB0669016.1"/>
    </source>
</evidence>
<keyword evidence="2" id="KW-1185">Reference proteome</keyword>
<gene>
    <name evidence="1" type="ORF">F6V30_14360</name>
</gene>
<accession>A0ABQ6TLG2</accession>
<dbReference type="EMBL" id="VZRA01000004">
    <property type="protein sequence ID" value="KAB0669016.1"/>
    <property type="molecule type" value="Genomic_DNA"/>
</dbReference>
<organism evidence="1 2">
    <name type="scientific">Oryzomonas sagensis</name>
    <dbReference type="NCBI Taxonomy" id="2603857"/>
    <lineage>
        <taxon>Bacteria</taxon>
        <taxon>Pseudomonadati</taxon>
        <taxon>Thermodesulfobacteriota</taxon>
        <taxon>Desulfuromonadia</taxon>
        <taxon>Geobacterales</taxon>
        <taxon>Geobacteraceae</taxon>
        <taxon>Oryzomonas</taxon>
    </lineage>
</organism>
<name>A0ABQ6TLG2_9BACT</name>